<feature type="region of interest" description="Disordered" evidence="18">
    <location>
        <begin position="54"/>
        <end position="124"/>
    </location>
</feature>
<dbReference type="PROSITE" id="PS50994">
    <property type="entry name" value="INTEGRASE"/>
    <property type="match status" value="1"/>
</dbReference>
<dbReference type="InterPro" id="IPR043128">
    <property type="entry name" value="Rev_trsase/Diguanyl_cyclase"/>
</dbReference>
<evidence type="ECO:0000256" key="13">
    <source>
        <dbReference type="ARBA" id="ARBA00022918"/>
    </source>
</evidence>
<dbReference type="Pfam" id="PF17919">
    <property type="entry name" value="RT_RNaseH_2"/>
    <property type="match status" value="1"/>
</dbReference>
<evidence type="ECO:0000256" key="9">
    <source>
        <dbReference type="ARBA" id="ARBA00022801"/>
    </source>
</evidence>
<feature type="compositionally biased region" description="Basic and acidic residues" evidence="18">
    <location>
        <begin position="470"/>
        <end position="479"/>
    </location>
</feature>
<dbReference type="EMBL" id="LWDF02000583">
    <property type="protein sequence ID" value="KAE8244750.1"/>
    <property type="molecule type" value="Genomic_DNA"/>
</dbReference>
<dbReference type="CDD" id="cd01647">
    <property type="entry name" value="RT_LTR"/>
    <property type="match status" value="1"/>
</dbReference>
<feature type="region of interest" description="Disordered" evidence="18">
    <location>
        <begin position="162"/>
        <end position="201"/>
    </location>
</feature>
<dbReference type="GO" id="GO:0004190">
    <property type="term" value="F:aspartic-type endopeptidase activity"/>
    <property type="evidence" value="ECO:0007669"/>
    <property type="project" value="UniProtKB-KW"/>
</dbReference>
<dbReference type="InterPro" id="IPR001995">
    <property type="entry name" value="Peptidase_A2_cat"/>
</dbReference>
<organism evidence="22 23">
    <name type="scientific">Tilletia indica</name>
    <dbReference type="NCBI Taxonomy" id="43049"/>
    <lineage>
        <taxon>Eukaryota</taxon>
        <taxon>Fungi</taxon>
        <taxon>Dikarya</taxon>
        <taxon>Basidiomycota</taxon>
        <taxon>Ustilaginomycotina</taxon>
        <taxon>Exobasidiomycetes</taxon>
        <taxon>Tilletiales</taxon>
        <taxon>Tilletiaceae</taxon>
        <taxon>Tilletia</taxon>
    </lineage>
</organism>
<evidence type="ECO:0000256" key="16">
    <source>
        <dbReference type="ARBA" id="ARBA00023172"/>
    </source>
</evidence>
<reference evidence="22" key="2">
    <citation type="journal article" date="2019" name="IMA Fungus">
        <title>Genome sequencing and comparison of five Tilletia species to identify candidate genes for the detection of regulated species infecting wheat.</title>
        <authorList>
            <person name="Nguyen H.D.T."/>
            <person name="Sultana T."/>
            <person name="Kesanakurti P."/>
            <person name="Hambleton S."/>
        </authorList>
    </citation>
    <scope>NUCLEOTIDE SEQUENCE</scope>
    <source>
        <strain evidence="22">DAOMC 236416</strain>
    </source>
</reference>
<dbReference type="Gene3D" id="1.10.340.70">
    <property type="match status" value="1"/>
</dbReference>
<accession>A0A8T8SP59</accession>
<evidence type="ECO:0000256" key="1">
    <source>
        <dbReference type="ARBA" id="ARBA00012493"/>
    </source>
</evidence>
<dbReference type="GO" id="GO:0003723">
    <property type="term" value="F:RNA binding"/>
    <property type="evidence" value="ECO:0007669"/>
    <property type="project" value="UniProtKB-KW"/>
</dbReference>
<evidence type="ECO:0000256" key="3">
    <source>
        <dbReference type="ARBA" id="ARBA00022679"/>
    </source>
</evidence>
<sequence>MPEVTEPSTPIAINSPARIPEGSADFTRAGMDALADLQHSINIMNARMAGFESRLSTPQPVSQVPVTTSSQTQPSRIATNIPSGGNSNKLQAPASTVRDLPPHLEPQSKTSRQQTAPSSAVQVFRGMPDADKVAFRRILAALGMRSSDILDFVDDDQIPSSHTNAASSVLSEGASILDGGDDTENSPSHLPQHSTPLKHTTSTPVLTTTAAQQPDTPTATTSWGRPLICKQELLGEFNGEPALLEGFIGRLRDVLRSDKTHPGWEDAVVRALSRALKGEAAAWHEGLTDDEAAELSTVAAWVDRLRDEFSMNPAIQRKVARERVWNYAAGETATMYYHDKVRALRQAFGYDITTEFLIGEIKDGLPPEFQQHIRTKGSDSLTLLRRELAEWEPVYRQIEDRRAKTLASARSSALAASRTAATSLERSVSTPALPRQSMAGPPSSLPAIPAAQGLSATYDSSRVTPAANGEPRKYRRPDNDKVMVLDRPCNRCNGDHFNFEHRHLVPQVRILEVSEDDYPTLELEGDGAHEEHILGSSTVWNVQPQSSSALDATALRMDQGKGKERVVEEDVSRSQSESPSTSQRSDPASPKYNVQLHESEQPKASLPQTGVHFLSRSIFHVQRSMPVNESLQPLAHEPHRFGNVVTLPTASKTGTGTGFRDHIPLTIHVRVNGTDSKAMPSLLDTGASLSVMDADLLRRLGGTPQGEPMDVHGLGNARTLGWVTLPVFIDASDPLGTHAHLEFLQDFHIIPNFAPGMCLGQDFIARQDLHISPVRGRARIGRYTFEVTERVVGPYAKELPLILEEDVVMDPGFQRFVTVGATAMIPGVDYTVYPRLAVTPDETIQLAGPAGRMRHRTHRSLLLANYGSASTTLRRGTIVADAIAARVGDIDVDSGQVFSLQSPLESANSEERPLPAEPDDPDVAMPLDAFEGTEPPGSNLVQDAATVMVDDVFRVGVDNEGRPHAPIVDLLRDRKAAFALDGRPGRVTGFDMGISLQPDAVLRPEAPRRASPAKRAAMDAAIDQLLDWDVIEPSNSSVSFPVHMVRQYDKWRFCIDYRQLNTHTIPDRYPLPTIDAIFQTLGGKKWFSALDAIRGYHQLGVRPEDRWKTAFVCHRGLFQYKMVPFGLRNAPAVFQRLMDHILGPLRRNQAVVYIDDSVVATDTLDEHIRALDTLLSSAAKVGLKFSPSKCTFGVPSLTLLGRKVSGAGVAIWADRAQAVKDLSRPTTLHDLYHTLGLFGYYRAFVHQFAEIAAPLTRLLRGWRYETADGLTRLVNTEGKPAVASRTPIPWGEEQQRSFERLRAAISDPPTLAHPNPAAPYQLYVDASKSAFAAILHQVQVEDASAPVPTFAPTVAHLNTLSVQHLPPPVAKDRWLAWLRSDRVFAPVLRRLEDDPSSDDTWVLKDGMLVRRVDDRLALPEGALPSVLRAVHDNNGHFGFMKTYLALSRHFWRPGLSTAARAWVKHCSTCQRTKQVPKTGSLDITHDPSDPFETISLDLILNLPTSRAGNNAALAILDVFSRMVLLTPCSKDITAEGVVAIVSDRVLRMGWRPRRIITDSEAKVSGQVMAALANSLGARLTPSTPYHQQANSVERAIQTARHVLQRLSVQSKAHWDRRALPSAELAINSTPSLTSGFCPFDLVFISHPSIVHAVFDAQEHAGVETFPERLAAAAERLRDARVAIDESRLEQKRRYDGRRASLPGLKVGDFVFIRLRDRPLPGTVRDKLDPRKSGPFRVSDVLSDHRVRLDLPAGIDVEPVFNVEQLDMVPRGNDPFAGTRVSEPVPHPTAPSPPLAPSQPPSLASPSSSVSAPTEADLAPARSRQAPTNLRDFHLGAVHSSASAGVEELLRGPIARPRHMELDGRSVVLVERPVAFLSRLTSVAESRLAASELELCCLAWAFGKLAHLLEGAQVTVITDHSPMEKMLRSTGNVPYGPVISRCRPLLMPHLPNLRFIYRQGARHTNVDALSRLVPDQGRSASEGGHVLESS</sequence>
<feature type="compositionally biased region" description="Polar residues" evidence="18">
    <location>
        <begin position="185"/>
        <end position="199"/>
    </location>
</feature>
<dbReference type="Gene3D" id="3.30.420.10">
    <property type="entry name" value="Ribonuclease H-like superfamily/Ribonuclease H"/>
    <property type="match status" value="1"/>
</dbReference>
<dbReference type="GO" id="GO:0015074">
    <property type="term" value="P:DNA integration"/>
    <property type="evidence" value="ECO:0007669"/>
    <property type="project" value="UniProtKB-KW"/>
</dbReference>
<evidence type="ECO:0000256" key="2">
    <source>
        <dbReference type="ARBA" id="ARBA00022670"/>
    </source>
</evidence>
<feature type="domain" description="Peptidase A2" evidence="19">
    <location>
        <begin position="679"/>
        <end position="763"/>
    </location>
</feature>
<dbReference type="InterPro" id="IPR056924">
    <property type="entry name" value="SH3_Tf2-1"/>
</dbReference>
<dbReference type="Gene3D" id="2.40.70.10">
    <property type="entry name" value="Acid Proteases"/>
    <property type="match status" value="1"/>
</dbReference>
<dbReference type="GO" id="GO:0046872">
    <property type="term" value="F:metal ion binding"/>
    <property type="evidence" value="ECO:0007669"/>
    <property type="project" value="UniProtKB-KW"/>
</dbReference>
<feature type="compositionally biased region" description="Low complexity" evidence="18">
    <location>
        <begin position="1800"/>
        <end position="1815"/>
    </location>
</feature>
<dbReference type="InterPro" id="IPR021109">
    <property type="entry name" value="Peptidase_aspartic_dom_sf"/>
</dbReference>
<feature type="region of interest" description="Disordered" evidence="18">
    <location>
        <begin position="901"/>
        <end position="920"/>
    </location>
</feature>
<dbReference type="GO" id="GO:0005634">
    <property type="term" value="C:nucleus"/>
    <property type="evidence" value="ECO:0007669"/>
    <property type="project" value="UniProtKB-ARBA"/>
</dbReference>
<keyword evidence="10" id="KW-0460">Magnesium</keyword>
<dbReference type="InterPro" id="IPR000477">
    <property type="entry name" value="RT_dom"/>
</dbReference>
<keyword evidence="16" id="KW-0233">DNA recombination</keyword>
<keyword evidence="5" id="KW-0540">Nuclease</keyword>
<dbReference type="EC" id="2.7.7.49" evidence="1"/>
<evidence type="ECO:0000313" key="23">
    <source>
        <dbReference type="Proteomes" id="UP000077521"/>
    </source>
</evidence>
<dbReference type="SUPFAM" id="SSF56672">
    <property type="entry name" value="DNA/RNA polymerases"/>
    <property type="match status" value="2"/>
</dbReference>
<feature type="compositionally biased region" description="Polar residues" evidence="18">
    <location>
        <begin position="107"/>
        <end position="121"/>
    </location>
</feature>
<feature type="region of interest" description="Disordered" evidence="18">
    <location>
        <begin position="1770"/>
        <end position="1823"/>
    </location>
</feature>
<dbReference type="InterPro" id="IPR050951">
    <property type="entry name" value="Retrovirus_Pol_polyprotein"/>
</dbReference>
<dbReference type="GO" id="GO:0003677">
    <property type="term" value="F:DNA binding"/>
    <property type="evidence" value="ECO:0007669"/>
    <property type="project" value="UniProtKB-KW"/>
</dbReference>
<dbReference type="PROSITE" id="PS50175">
    <property type="entry name" value="ASP_PROT_RETROV"/>
    <property type="match status" value="1"/>
</dbReference>
<dbReference type="Gene3D" id="3.10.10.10">
    <property type="entry name" value="HIV Type 1 Reverse Transcriptase, subunit A, domain 1"/>
    <property type="match status" value="1"/>
</dbReference>
<gene>
    <name evidence="22" type="ORF">A4X13_0g6302</name>
</gene>
<evidence type="ECO:0000256" key="7">
    <source>
        <dbReference type="ARBA" id="ARBA00022750"/>
    </source>
</evidence>
<dbReference type="InterPro" id="IPR036397">
    <property type="entry name" value="RNaseH_sf"/>
</dbReference>
<dbReference type="SUPFAM" id="SSF50630">
    <property type="entry name" value="Acid proteases"/>
    <property type="match status" value="1"/>
</dbReference>
<keyword evidence="12" id="KW-0229">DNA integration</keyword>
<feature type="domain" description="Integrase catalytic" evidence="21">
    <location>
        <begin position="1486"/>
        <end position="1646"/>
    </location>
</feature>
<evidence type="ECO:0000259" key="21">
    <source>
        <dbReference type="PROSITE" id="PS50994"/>
    </source>
</evidence>
<feature type="compositionally biased region" description="Basic and acidic residues" evidence="18">
    <location>
        <begin position="558"/>
        <end position="572"/>
    </location>
</feature>
<keyword evidence="15" id="KW-0238">DNA-binding</keyword>
<feature type="domain" description="Reverse transcriptase" evidence="20">
    <location>
        <begin position="1006"/>
        <end position="1204"/>
    </location>
</feature>
<dbReference type="CDD" id="cd00303">
    <property type="entry name" value="retropepsin_like"/>
    <property type="match status" value="1"/>
</dbReference>
<dbReference type="Pfam" id="PF17917">
    <property type="entry name" value="RT_RNaseH"/>
    <property type="match status" value="1"/>
</dbReference>
<reference evidence="22" key="1">
    <citation type="submission" date="2016-04" db="EMBL/GenBank/DDBJ databases">
        <authorList>
            <person name="Nguyen H.D."/>
            <person name="Samba Siva P."/>
            <person name="Cullis J."/>
            <person name="Levesque C.A."/>
            <person name="Hambleton S."/>
        </authorList>
    </citation>
    <scope>NUCLEOTIDE SEQUENCE</scope>
    <source>
        <strain evidence="22">DAOMC 236416</strain>
    </source>
</reference>
<evidence type="ECO:0000313" key="22">
    <source>
        <dbReference type="EMBL" id="KAE8244750.1"/>
    </source>
</evidence>
<feature type="compositionally biased region" description="Low complexity" evidence="18">
    <location>
        <begin position="418"/>
        <end position="427"/>
    </location>
</feature>
<dbReference type="GO" id="GO:0003964">
    <property type="term" value="F:RNA-directed DNA polymerase activity"/>
    <property type="evidence" value="ECO:0007669"/>
    <property type="project" value="UniProtKB-KW"/>
</dbReference>
<dbReference type="InterPro" id="IPR041577">
    <property type="entry name" value="RT_RNaseH_2"/>
</dbReference>
<dbReference type="InterPro" id="IPR012337">
    <property type="entry name" value="RNaseH-like_sf"/>
</dbReference>
<dbReference type="GO" id="GO:0006508">
    <property type="term" value="P:proteolysis"/>
    <property type="evidence" value="ECO:0007669"/>
    <property type="project" value="UniProtKB-KW"/>
</dbReference>
<feature type="region of interest" description="Disordered" evidence="18">
    <location>
        <begin position="418"/>
        <end position="479"/>
    </location>
</feature>
<feature type="compositionally biased region" description="Polar residues" evidence="18">
    <location>
        <begin position="454"/>
        <end position="463"/>
    </location>
</feature>
<evidence type="ECO:0000256" key="10">
    <source>
        <dbReference type="ARBA" id="ARBA00022842"/>
    </source>
</evidence>
<proteinExistence type="predicted"/>
<protein>
    <recommendedName>
        <fullName evidence="1">RNA-directed DNA polymerase</fullName>
        <ecNumber evidence="1">2.7.7.49</ecNumber>
    </recommendedName>
</protein>
<evidence type="ECO:0000256" key="5">
    <source>
        <dbReference type="ARBA" id="ARBA00022722"/>
    </source>
</evidence>
<dbReference type="Proteomes" id="UP000077521">
    <property type="component" value="Unassembled WGS sequence"/>
</dbReference>
<evidence type="ECO:0000256" key="6">
    <source>
        <dbReference type="ARBA" id="ARBA00022723"/>
    </source>
</evidence>
<keyword evidence="17" id="KW-0511">Multifunctional enzyme</keyword>
<evidence type="ECO:0000259" key="19">
    <source>
        <dbReference type="PROSITE" id="PS50175"/>
    </source>
</evidence>
<dbReference type="PANTHER" id="PTHR37984:SF5">
    <property type="entry name" value="PROTEIN NYNRIN-LIKE"/>
    <property type="match status" value="1"/>
</dbReference>
<keyword evidence="14" id="KW-0239">DNA-directed DNA polymerase</keyword>
<dbReference type="InterPro" id="IPR001584">
    <property type="entry name" value="Integrase_cat-core"/>
</dbReference>
<feature type="compositionally biased region" description="Polar residues" evidence="18">
    <location>
        <begin position="54"/>
        <end position="94"/>
    </location>
</feature>
<keyword evidence="7" id="KW-0064">Aspartyl protease</keyword>
<feature type="compositionally biased region" description="Low complexity" evidence="18">
    <location>
        <begin position="573"/>
        <end position="585"/>
    </location>
</feature>
<dbReference type="PANTHER" id="PTHR37984">
    <property type="entry name" value="PROTEIN CBG26694"/>
    <property type="match status" value="1"/>
</dbReference>
<evidence type="ECO:0000256" key="8">
    <source>
        <dbReference type="ARBA" id="ARBA00022759"/>
    </source>
</evidence>
<name>A0A8T8SP59_9BASI</name>
<evidence type="ECO:0000256" key="14">
    <source>
        <dbReference type="ARBA" id="ARBA00022932"/>
    </source>
</evidence>
<dbReference type="Gene3D" id="3.30.70.270">
    <property type="match status" value="2"/>
</dbReference>
<comment type="caution">
    <text evidence="22">The sequence shown here is derived from an EMBL/GenBank/DDBJ whole genome shotgun (WGS) entry which is preliminary data.</text>
</comment>
<evidence type="ECO:0000259" key="20">
    <source>
        <dbReference type="PROSITE" id="PS50878"/>
    </source>
</evidence>
<keyword evidence="11" id="KW-0694">RNA-binding</keyword>
<evidence type="ECO:0000256" key="15">
    <source>
        <dbReference type="ARBA" id="ARBA00023125"/>
    </source>
</evidence>
<keyword evidence="8" id="KW-0255">Endonuclease</keyword>
<feature type="compositionally biased region" description="Pro residues" evidence="18">
    <location>
        <begin position="1784"/>
        <end position="1799"/>
    </location>
</feature>
<dbReference type="GO" id="GO:0006310">
    <property type="term" value="P:DNA recombination"/>
    <property type="evidence" value="ECO:0007669"/>
    <property type="project" value="UniProtKB-KW"/>
</dbReference>
<keyword evidence="13" id="KW-0695">RNA-directed DNA polymerase</keyword>
<keyword evidence="6" id="KW-0479">Metal-binding</keyword>
<keyword evidence="9" id="KW-0378">Hydrolase</keyword>
<dbReference type="Pfam" id="PF24626">
    <property type="entry name" value="SH3_Tf2-1"/>
    <property type="match status" value="1"/>
</dbReference>
<dbReference type="Pfam" id="PF17921">
    <property type="entry name" value="Integrase_H2C2"/>
    <property type="match status" value="1"/>
</dbReference>
<dbReference type="GO" id="GO:0004519">
    <property type="term" value="F:endonuclease activity"/>
    <property type="evidence" value="ECO:0007669"/>
    <property type="project" value="UniProtKB-KW"/>
</dbReference>
<keyword evidence="4" id="KW-0548">Nucleotidyltransferase</keyword>
<dbReference type="InterPro" id="IPR041588">
    <property type="entry name" value="Integrase_H2C2"/>
</dbReference>
<dbReference type="PROSITE" id="PS50878">
    <property type="entry name" value="RT_POL"/>
    <property type="match status" value="1"/>
</dbReference>
<dbReference type="SUPFAM" id="SSF53098">
    <property type="entry name" value="Ribonuclease H-like"/>
    <property type="match status" value="1"/>
</dbReference>
<evidence type="ECO:0000256" key="18">
    <source>
        <dbReference type="SAM" id="MobiDB-lite"/>
    </source>
</evidence>
<evidence type="ECO:0000256" key="12">
    <source>
        <dbReference type="ARBA" id="ARBA00022908"/>
    </source>
</evidence>
<dbReference type="InterPro" id="IPR041373">
    <property type="entry name" value="RT_RNaseH"/>
</dbReference>
<evidence type="ECO:0000256" key="17">
    <source>
        <dbReference type="ARBA" id="ARBA00023268"/>
    </source>
</evidence>
<keyword evidence="3" id="KW-0808">Transferase</keyword>
<dbReference type="GO" id="GO:0003887">
    <property type="term" value="F:DNA-directed DNA polymerase activity"/>
    <property type="evidence" value="ECO:0007669"/>
    <property type="project" value="UniProtKB-KW"/>
</dbReference>
<dbReference type="InterPro" id="IPR043502">
    <property type="entry name" value="DNA/RNA_pol_sf"/>
</dbReference>
<feature type="region of interest" description="Disordered" evidence="18">
    <location>
        <begin position="557"/>
        <end position="606"/>
    </location>
</feature>
<dbReference type="Pfam" id="PF00078">
    <property type="entry name" value="RVT_1"/>
    <property type="match status" value="1"/>
</dbReference>
<evidence type="ECO:0000256" key="11">
    <source>
        <dbReference type="ARBA" id="ARBA00022884"/>
    </source>
</evidence>
<evidence type="ECO:0000256" key="4">
    <source>
        <dbReference type="ARBA" id="ARBA00022695"/>
    </source>
</evidence>
<keyword evidence="2" id="KW-0645">Protease</keyword>
<keyword evidence="23" id="KW-1185">Reference proteome</keyword>